<protein>
    <recommendedName>
        <fullName evidence="4">Type II secretion system pilot lipoprotein GspS-beta</fullName>
    </recommendedName>
</protein>
<gene>
    <name evidence="2" type="ORF">F6450_03035</name>
</gene>
<dbReference type="Proteomes" id="UP000480943">
    <property type="component" value="Unassembled WGS sequence"/>
</dbReference>
<dbReference type="KEGG" id="pds:CAY62_04730"/>
<dbReference type="InterPro" id="IPR016502">
    <property type="entry name" value="T2SSS_2"/>
</dbReference>
<feature type="chain" id="PRO_5015062250" description="Type II secretion system pilot lipoprotein GspS-beta" evidence="1">
    <location>
        <begin position="23"/>
        <end position="128"/>
    </location>
</feature>
<name>A0A1C3E0A5_PHODD</name>
<evidence type="ECO:0000256" key="1">
    <source>
        <dbReference type="SAM" id="SignalP"/>
    </source>
</evidence>
<dbReference type="PROSITE" id="PS51257">
    <property type="entry name" value="PROKAR_LIPOPROTEIN"/>
    <property type="match status" value="1"/>
</dbReference>
<feature type="signal peptide" evidence="1">
    <location>
        <begin position="1"/>
        <end position="22"/>
    </location>
</feature>
<evidence type="ECO:0000313" key="3">
    <source>
        <dbReference type="Proteomes" id="UP000480943"/>
    </source>
</evidence>
<proteinExistence type="predicted"/>
<evidence type="ECO:0008006" key="4">
    <source>
        <dbReference type="Google" id="ProtNLM"/>
    </source>
</evidence>
<dbReference type="EMBL" id="VZUQ01000028">
    <property type="protein sequence ID" value="KAB1183825.1"/>
    <property type="molecule type" value="Genomic_DNA"/>
</dbReference>
<comment type="caution">
    <text evidence="2">The sequence shown here is derived from an EMBL/GenBank/DDBJ whole genome shotgun (WGS) entry which is preliminary data.</text>
</comment>
<organism evidence="2 3">
    <name type="scientific">Photobacterium damselae subsp. damselae</name>
    <name type="common">Listonella damsela</name>
    <dbReference type="NCBI Taxonomy" id="85581"/>
    <lineage>
        <taxon>Bacteria</taxon>
        <taxon>Pseudomonadati</taxon>
        <taxon>Pseudomonadota</taxon>
        <taxon>Gammaproteobacteria</taxon>
        <taxon>Vibrionales</taxon>
        <taxon>Vibrionaceae</taxon>
        <taxon>Photobacterium</taxon>
    </lineage>
</organism>
<dbReference type="Pfam" id="PF16549">
    <property type="entry name" value="T2SSS_2"/>
    <property type="match status" value="1"/>
</dbReference>
<dbReference type="AlphaFoldDB" id="A0A1C3E0A5"/>
<accession>A0A1C3E0A5</accession>
<sequence>MLKKVIAVGALLILGGCASSDADVANAMAKSRAASINSKAPYPKIDAYQIVRAQAKGHTVEITILYGGNSTISPTQAAKSAARSYCNNDELTPFFAQGVNYNIAIMDMQGRKLVQQPISEAYCKQQTL</sequence>
<evidence type="ECO:0000313" key="2">
    <source>
        <dbReference type="EMBL" id="KAB1183825.1"/>
    </source>
</evidence>
<keyword evidence="1" id="KW-0732">Signal</keyword>
<dbReference type="RefSeq" id="WP_036764092.1">
    <property type="nucleotide sequence ID" value="NZ_AP026780.1"/>
</dbReference>
<dbReference type="Gene3D" id="3.30.300.250">
    <property type="match status" value="1"/>
</dbReference>
<reference evidence="2 3" key="1">
    <citation type="submission" date="2019-09" db="EMBL/GenBank/DDBJ databases">
        <title>Photobacterium damselae subsp. damselae CDC-2227-81, a human clinical isolate.</title>
        <authorList>
            <person name="Osorio C.R."/>
        </authorList>
    </citation>
    <scope>NUCLEOTIDE SEQUENCE [LARGE SCALE GENOMIC DNA]</scope>
    <source>
        <strain evidence="2 3">CDC-2227-81</strain>
    </source>
</reference>